<comment type="caution">
    <text evidence="6">The sequence shown here is derived from an EMBL/GenBank/DDBJ whole genome shotgun (WGS) entry which is preliminary data.</text>
</comment>
<feature type="domain" description="Glycosyltransferase 2-like" evidence="5">
    <location>
        <begin position="39"/>
        <end position="234"/>
    </location>
</feature>
<keyword evidence="4" id="KW-1133">Transmembrane helix</keyword>
<evidence type="ECO:0000313" key="6">
    <source>
        <dbReference type="EMBL" id="MBM7613511.1"/>
    </source>
</evidence>
<dbReference type="SUPFAM" id="SSF53448">
    <property type="entry name" value="Nucleotide-diphospho-sugar transferases"/>
    <property type="match status" value="1"/>
</dbReference>
<accession>A0ABS2NKQ5</accession>
<keyword evidence="4" id="KW-0472">Membrane</keyword>
<dbReference type="RefSeq" id="WP_204399804.1">
    <property type="nucleotide sequence ID" value="NZ_JAFBEE010000001.1"/>
</dbReference>
<evidence type="ECO:0000313" key="7">
    <source>
        <dbReference type="Proteomes" id="UP001314796"/>
    </source>
</evidence>
<keyword evidence="7" id="KW-1185">Reference proteome</keyword>
<keyword evidence="4" id="KW-0812">Transmembrane</keyword>
<proteinExistence type="inferred from homology"/>
<evidence type="ECO:0000259" key="5">
    <source>
        <dbReference type="Pfam" id="PF00535"/>
    </source>
</evidence>
<dbReference type="PANTHER" id="PTHR43630:SF1">
    <property type="entry name" value="POLY-BETA-1,6-N-ACETYL-D-GLUCOSAMINE SYNTHASE"/>
    <property type="match status" value="1"/>
</dbReference>
<protein>
    <submittedName>
        <fullName evidence="6">Cellulose synthase/poly-beta-1,6-N-acetylglucosamine synthase-like glycosyltransferase</fullName>
    </submittedName>
</protein>
<sequence>MLFYLTIFISTFFSVYHLISSLKFADRRVLYEVQERGITILVPCYNESPILKYTIDGLLNIDYKHFEVMIINDGSNDDSFEVLVDLLDLVLWEGESFTLLSDEVKLEVKGKYRSKTHPFIYVIDKSNSGKAKSLNVGTYYAKNDLIVTMDADCVLDKKALNNMNATFDDEDVIASGGVVHIMQMFKLDQKVSIIVLLQALDYIKGFYVYKASLAYNDALSIISGAFGVFRKGIILELGGFKAGLGEDIDITLRVQEYAKENNKKVLFNKNAICYTECPESIKELVGQRVRWQKGFIDALLNNSIFLFKNIFCNNVCFYIIIDALLSNSFATVVFIINIILICTKIAYGYSLYVLIYYLTTLLFNVISSVIAIKCAKRNIPQLKTKPLYLMIFYDLVFFQLLRIYFFFKGTATYYYDNKHWHKVVRTNHSYRV</sequence>
<keyword evidence="2" id="KW-0328">Glycosyltransferase</keyword>
<dbReference type="EMBL" id="JAFBEE010000001">
    <property type="protein sequence ID" value="MBM7613511.1"/>
    <property type="molecule type" value="Genomic_DNA"/>
</dbReference>
<dbReference type="Proteomes" id="UP001314796">
    <property type="component" value="Unassembled WGS sequence"/>
</dbReference>
<keyword evidence="3" id="KW-0808">Transferase</keyword>
<name>A0ABS2NKQ5_9FIRM</name>
<reference evidence="6 7" key="1">
    <citation type="submission" date="2021-01" db="EMBL/GenBank/DDBJ databases">
        <title>Genomic Encyclopedia of Type Strains, Phase IV (KMG-IV): sequencing the most valuable type-strain genomes for metagenomic binning, comparative biology and taxonomic classification.</title>
        <authorList>
            <person name="Goeker M."/>
        </authorList>
    </citation>
    <scope>NUCLEOTIDE SEQUENCE [LARGE SCALE GENOMIC DNA]</scope>
    <source>
        <strain evidence="6 7">DSM 25890</strain>
    </source>
</reference>
<dbReference type="PANTHER" id="PTHR43630">
    <property type="entry name" value="POLY-BETA-1,6-N-ACETYL-D-GLUCOSAMINE SYNTHASE"/>
    <property type="match status" value="1"/>
</dbReference>
<dbReference type="Pfam" id="PF00535">
    <property type="entry name" value="Glycos_transf_2"/>
    <property type="match status" value="1"/>
</dbReference>
<evidence type="ECO:0000256" key="2">
    <source>
        <dbReference type="ARBA" id="ARBA00022676"/>
    </source>
</evidence>
<evidence type="ECO:0000256" key="3">
    <source>
        <dbReference type="ARBA" id="ARBA00022679"/>
    </source>
</evidence>
<dbReference type="CDD" id="cd06423">
    <property type="entry name" value="CESA_like"/>
    <property type="match status" value="1"/>
</dbReference>
<dbReference type="Gene3D" id="3.90.550.10">
    <property type="entry name" value="Spore Coat Polysaccharide Biosynthesis Protein SpsA, Chain A"/>
    <property type="match status" value="1"/>
</dbReference>
<dbReference type="InterPro" id="IPR001173">
    <property type="entry name" value="Glyco_trans_2-like"/>
</dbReference>
<organism evidence="6 7">
    <name type="scientific">Alkaliphilus hydrothermalis</name>
    <dbReference type="NCBI Taxonomy" id="1482730"/>
    <lineage>
        <taxon>Bacteria</taxon>
        <taxon>Bacillati</taxon>
        <taxon>Bacillota</taxon>
        <taxon>Clostridia</taxon>
        <taxon>Peptostreptococcales</taxon>
        <taxon>Natronincolaceae</taxon>
        <taxon>Alkaliphilus</taxon>
    </lineage>
</organism>
<dbReference type="InterPro" id="IPR029044">
    <property type="entry name" value="Nucleotide-diphossugar_trans"/>
</dbReference>
<evidence type="ECO:0000256" key="1">
    <source>
        <dbReference type="ARBA" id="ARBA00006739"/>
    </source>
</evidence>
<gene>
    <name evidence="6" type="ORF">JOC73_000019</name>
</gene>
<evidence type="ECO:0000256" key="4">
    <source>
        <dbReference type="SAM" id="Phobius"/>
    </source>
</evidence>
<feature type="transmembrane region" description="Helical" evidence="4">
    <location>
        <begin position="387"/>
        <end position="407"/>
    </location>
</feature>
<comment type="similarity">
    <text evidence="1">Belongs to the glycosyltransferase 2 family.</text>
</comment>
<feature type="transmembrane region" description="Helical" evidence="4">
    <location>
        <begin position="315"/>
        <end position="341"/>
    </location>
</feature>
<feature type="transmembrane region" description="Helical" evidence="4">
    <location>
        <begin position="353"/>
        <end position="375"/>
    </location>
</feature>